<protein>
    <submittedName>
        <fullName evidence="1">Uncharacterized protein</fullName>
    </submittedName>
</protein>
<organism evidence="1">
    <name type="scientific">Siphoviridae sp. ctxMM9</name>
    <dbReference type="NCBI Taxonomy" id="2827973"/>
    <lineage>
        <taxon>Viruses</taxon>
        <taxon>Duplodnaviria</taxon>
        <taxon>Heunggongvirae</taxon>
        <taxon>Uroviricota</taxon>
        <taxon>Caudoviricetes</taxon>
    </lineage>
</organism>
<dbReference type="EMBL" id="BK032759">
    <property type="protein sequence ID" value="DAF58753.1"/>
    <property type="molecule type" value="Genomic_DNA"/>
</dbReference>
<reference evidence="1" key="1">
    <citation type="journal article" date="2021" name="Proc. Natl. Acad. Sci. U.S.A.">
        <title>A Catalog of Tens of Thousands of Viruses from Human Metagenomes Reveals Hidden Associations with Chronic Diseases.</title>
        <authorList>
            <person name="Tisza M.J."/>
            <person name="Buck C.B."/>
        </authorList>
    </citation>
    <scope>NUCLEOTIDE SEQUENCE</scope>
    <source>
        <strain evidence="1">CtxMM9</strain>
    </source>
</reference>
<accession>A0A8S5T685</accession>
<sequence>MVKYTGRPSVEIVGFYNYMTNMNPTEYIGSYHNDDSTESVYQYKFTLYN</sequence>
<evidence type="ECO:0000313" key="1">
    <source>
        <dbReference type="EMBL" id="DAF58753.1"/>
    </source>
</evidence>
<proteinExistence type="predicted"/>
<name>A0A8S5T685_9CAUD</name>